<dbReference type="Pfam" id="PF01384">
    <property type="entry name" value="PHO4"/>
    <property type="match status" value="2"/>
</dbReference>
<feature type="transmembrane region" description="Helical" evidence="8">
    <location>
        <begin position="149"/>
        <end position="169"/>
    </location>
</feature>
<dbReference type="PhylomeDB" id="T1JHU7"/>
<dbReference type="OMA" id="AWKTGNA"/>
<accession>T1JHU7</accession>
<name>T1JHU7_STRMM</name>
<reference evidence="11" key="1">
    <citation type="submission" date="2011-05" db="EMBL/GenBank/DDBJ databases">
        <authorList>
            <person name="Richards S.R."/>
            <person name="Qu J."/>
            <person name="Jiang H."/>
            <person name="Jhangiani S.N."/>
            <person name="Agravi P."/>
            <person name="Goodspeed R."/>
            <person name="Gross S."/>
            <person name="Mandapat C."/>
            <person name="Jackson L."/>
            <person name="Mathew T."/>
            <person name="Pu L."/>
            <person name="Thornton R."/>
            <person name="Saada N."/>
            <person name="Wilczek-Boney K.B."/>
            <person name="Lee S."/>
            <person name="Kovar C."/>
            <person name="Wu Y."/>
            <person name="Scherer S.E."/>
            <person name="Worley K.C."/>
            <person name="Muzny D.M."/>
            <person name="Gibbs R."/>
        </authorList>
    </citation>
    <scope>NUCLEOTIDE SEQUENCE</scope>
    <source>
        <strain evidence="11">Brora</strain>
    </source>
</reference>
<feature type="transmembrane region" description="Helical" evidence="8">
    <location>
        <begin position="656"/>
        <end position="677"/>
    </location>
</feature>
<dbReference type="STRING" id="126957.T1JHU7"/>
<evidence type="ECO:0000313" key="10">
    <source>
        <dbReference type="EnsemblMetazoa" id="SMAR013428-PA"/>
    </source>
</evidence>
<comment type="function">
    <text evidence="8">Sodium-phosphate symporter.</text>
</comment>
<dbReference type="GO" id="GO:0035435">
    <property type="term" value="P:phosphate ion transmembrane transport"/>
    <property type="evidence" value="ECO:0007669"/>
    <property type="project" value="TreeGrafter"/>
</dbReference>
<evidence type="ECO:0000256" key="9">
    <source>
        <dbReference type="SAM" id="SignalP"/>
    </source>
</evidence>
<dbReference type="EnsemblMetazoa" id="SMAR013428-RA">
    <property type="protein sequence ID" value="SMAR013428-PA"/>
    <property type="gene ID" value="SMAR013428"/>
</dbReference>
<feature type="transmembrane region" description="Helical" evidence="8">
    <location>
        <begin position="315"/>
        <end position="338"/>
    </location>
</feature>
<feature type="transmembrane region" description="Helical" evidence="8">
    <location>
        <begin position="189"/>
        <end position="212"/>
    </location>
</feature>
<dbReference type="InterPro" id="IPR001204">
    <property type="entry name" value="Phos_transporter"/>
</dbReference>
<reference evidence="10" key="2">
    <citation type="submission" date="2015-02" db="UniProtKB">
        <authorList>
            <consortium name="EnsemblMetazoa"/>
        </authorList>
    </citation>
    <scope>IDENTIFICATION</scope>
</reference>
<keyword evidence="9" id="KW-0732">Signal</keyword>
<evidence type="ECO:0000256" key="3">
    <source>
        <dbReference type="ARBA" id="ARBA00022448"/>
    </source>
</evidence>
<keyword evidence="7 8" id="KW-0472">Membrane</keyword>
<feature type="chain" id="PRO_5004590578" description="Phosphate transporter" evidence="9">
    <location>
        <begin position="21"/>
        <end position="682"/>
    </location>
</feature>
<feature type="signal peptide" evidence="9">
    <location>
        <begin position="1"/>
        <end position="20"/>
    </location>
</feature>
<evidence type="ECO:0000313" key="11">
    <source>
        <dbReference type="Proteomes" id="UP000014500"/>
    </source>
</evidence>
<protein>
    <recommendedName>
        <fullName evidence="8">Phosphate transporter</fullName>
    </recommendedName>
</protein>
<proteinExistence type="inferred from homology"/>
<evidence type="ECO:0000256" key="4">
    <source>
        <dbReference type="ARBA" id="ARBA00022592"/>
    </source>
</evidence>
<dbReference type="eggNOG" id="KOG2493">
    <property type="taxonomic scope" value="Eukaryota"/>
</dbReference>
<comment type="similarity">
    <text evidence="2 8">Belongs to the inorganic phosphate transporter (PiT) (TC 2.A.20) family.</text>
</comment>
<sequence length="682" mass="73714">MGVRTLEYLVFAWLLSVVSAQAASTVMPTPILTLLDTFQDQVLWILIVGFISAFILAFGIGANDVANAFGTAVGAKVLNLRQACYIATVFEMLGCCLLAMLPEFTPEVVWIVVLGFIVSFLLAFGIGANDVANSFGTSVGAKVLTLRQACLLASVFELAGSILIGYKVSDTIRKGIMDVNIYEGSEKELMLGSLAALSGSAIWLLVATFFKLPISGTHSIVGSTLGYTLVARGGLGIHWTMIGKIVASWFISPLLSGIISVLIFVCIRRLILSKSKPLEPGLRALPIFYFLTLFINIFSVVLDGPSLLYFDRIDWWGAVLIALAISLIAALVVQFYIVPRQRKAILADEAKRKQKGEVNFKLGGSTGEESNTTPADSRAISLEDLTAVGKPESVDNHNLKVPTMYCFPAQCETIEDAAYKGVLVNGNKHNAVEKETALTMNGSVVKENGTEKVTTQTKHGVLGVPNSPTSESLGLQHNSSQIPLVPNGKTKEVFIPMSDDERDNGKFDESSDKPETAKLFSFLQILTASFGSFAHGGNDVSNAIGPLVALWLIYYRGSVKQQDETPWYILVYGGIGISIGLWVWGRRVIKTLGEDLTKLTPSSGFTIEIGSALTVLTASKIGIPISTTHCKVGSVVFVGWVRSRQGVDWRLFRNIVFAWIITLPVAGGLSALIMFILRELAL</sequence>
<feature type="transmembrane region" description="Helical" evidence="8">
    <location>
        <begin position="567"/>
        <end position="585"/>
    </location>
</feature>
<keyword evidence="11" id="KW-1185">Reference proteome</keyword>
<dbReference type="Proteomes" id="UP000014500">
    <property type="component" value="Unassembled WGS sequence"/>
</dbReference>
<feature type="transmembrane region" description="Helical" evidence="8">
    <location>
        <begin position="83"/>
        <end position="102"/>
    </location>
</feature>
<dbReference type="PANTHER" id="PTHR11101:SF80">
    <property type="entry name" value="PHOSPHATE TRANSPORTER"/>
    <property type="match status" value="1"/>
</dbReference>
<feature type="transmembrane region" description="Helical" evidence="8">
    <location>
        <begin position="247"/>
        <end position="267"/>
    </location>
</feature>
<evidence type="ECO:0000256" key="2">
    <source>
        <dbReference type="ARBA" id="ARBA00009916"/>
    </source>
</evidence>
<comment type="subcellular location">
    <subcellularLocation>
        <location evidence="1 8">Membrane</location>
        <topology evidence="1 8">Multi-pass membrane protein</topology>
    </subcellularLocation>
</comment>
<dbReference type="AlphaFoldDB" id="T1JHU7"/>
<keyword evidence="6 8" id="KW-1133">Transmembrane helix</keyword>
<dbReference type="GO" id="GO:0005315">
    <property type="term" value="F:phosphate transmembrane transporter activity"/>
    <property type="evidence" value="ECO:0007669"/>
    <property type="project" value="InterPro"/>
</dbReference>
<feature type="transmembrane region" description="Helical" evidence="8">
    <location>
        <begin position="108"/>
        <end position="128"/>
    </location>
</feature>
<feature type="transmembrane region" description="Helical" evidence="8">
    <location>
        <begin position="287"/>
        <end position="309"/>
    </location>
</feature>
<dbReference type="EMBL" id="JH431887">
    <property type="status" value="NOT_ANNOTATED_CDS"/>
    <property type="molecule type" value="Genomic_DNA"/>
</dbReference>
<dbReference type="HOGENOM" id="CLU_015355_3_1_1"/>
<feature type="transmembrane region" description="Helical" evidence="8">
    <location>
        <begin position="42"/>
        <end position="62"/>
    </location>
</feature>
<evidence type="ECO:0000256" key="7">
    <source>
        <dbReference type="ARBA" id="ARBA00023136"/>
    </source>
</evidence>
<feature type="transmembrane region" description="Helical" evidence="8">
    <location>
        <begin position="224"/>
        <end position="241"/>
    </location>
</feature>
<keyword evidence="3 8" id="KW-0813">Transport</keyword>
<keyword evidence="4 8" id="KW-0592">Phosphate transport</keyword>
<evidence type="ECO:0000256" key="1">
    <source>
        <dbReference type="ARBA" id="ARBA00004141"/>
    </source>
</evidence>
<feature type="transmembrane region" description="Helical" evidence="8">
    <location>
        <begin position="540"/>
        <end position="555"/>
    </location>
</feature>
<evidence type="ECO:0000256" key="8">
    <source>
        <dbReference type="RuleBase" id="RU363058"/>
    </source>
</evidence>
<dbReference type="PANTHER" id="PTHR11101">
    <property type="entry name" value="PHOSPHATE TRANSPORTER"/>
    <property type="match status" value="1"/>
</dbReference>
<keyword evidence="5 8" id="KW-0812">Transmembrane</keyword>
<organism evidence="10 11">
    <name type="scientific">Strigamia maritima</name>
    <name type="common">European centipede</name>
    <name type="synonym">Geophilus maritimus</name>
    <dbReference type="NCBI Taxonomy" id="126957"/>
    <lineage>
        <taxon>Eukaryota</taxon>
        <taxon>Metazoa</taxon>
        <taxon>Ecdysozoa</taxon>
        <taxon>Arthropoda</taxon>
        <taxon>Myriapoda</taxon>
        <taxon>Chilopoda</taxon>
        <taxon>Pleurostigmophora</taxon>
        <taxon>Geophilomorpha</taxon>
        <taxon>Linotaeniidae</taxon>
        <taxon>Strigamia</taxon>
    </lineage>
</organism>
<evidence type="ECO:0000256" key="6">
    <source>
        <dbReference type="ARBA" id="ARBA00022989"/>
    </source>
</evidence>
<evidence type="ECO:0000256" key="5">
    <source>
        <dbReference type="ARBA" id="ARBA00022692"/>
    </source>
</evidence>
<dbReference type="GO" id="GO:0016020">
    <property type="term" value="C:membrane"/>
    <property type="evidence" value="ECO:0007669"/>
    <property type="project" value="UniProtKB-SubCell"/>
</dbReference>